<dbReference type="STRING" id="56780.SYN_01131"/>
<keyword evidence="5" id="KW-1185">Reference proteome</keyword>
<dbReference type="PANTHER" id="PTHR30576">
    <property type="entry name" value="COLANIC BIOSYNTHESIS UDP-GLUCOSE LIPID CARRIER TRANSFERASE"/>
    <property type="match status" value="1"/>
</dbReference>
<feature type="transmembrane region" description="Helical" evidence="2">
    <location>
        <begin position="280"/>
        <end position="299"/>
    </location>
</feature>
<dbReference type="Pfam" id="PF02397">
    <property type="entry name" value="Bac_transf"/>
    <property type="match status" value="1"/>
</dbReference>
<feature type="transmembrane region" description="Helical" evidence="2">
    <location>
        <begin position="249"/>
        <end position="268"/>
    </location>
</feature>
<feature type="transmembrane region" description="Helical" evidence="2">
    <location>
        <begin position="320"/>
        <end position="340"/>
    </location>
</feature>
<keyword evidence="4" id="KW-0808">Transferase</keyword>
<dbReference type="EC" id="2.7.8.6" evidence="4"/>
<proteinExistence type="inferred from homology"/>
<feature type="transmembrane region" description="Helical" evidence="2">
    <location>
        <begin position="346"/>
        <end position="364"/>
    </location>
</feature>
<dbReference type="eggNOG" id="COG2148">
    <property type="taxonomic scope" value="Bacteria"/>
</dbReference>
<gene>
    <name evidence="4" type="ORF">SYN_01131</name>
</gene>
<evidence type="ECO:0000313" key="5">
    <source>
        <dbReference type="Proteomes" id="UP000001933"/>
    </source>
</evidence>
<dbReference type="EMBL" id="CP000252">
    <property type="protein sequence ID" value="ABC76275.1"/>
    <property type="molecule type" value="Genomic_DNA"/>
</dbReference>
<keyword evidence="2" id="KW-0472">Membrane</keyword>
<dbReference type="AlphaFoldDB" id="Q2LPS5"/>
<evidence type="ECO:0000259" key="3">
    <source>
        <dbReference type="Pfam" id="PF02397"/>
    </source>
</evidence>
<evidence type="ECO:0000313" key="4">
    <source>
        <dbReference type="EMBL" id="ABC76275.1"/>
    </source>
</evidence>
<dbReference type="eggNOG" id="COG1086">
    <property type="taxonomic scope" value="Bacteria"/>
</dbReference>
<comment type="similarity">
    <text evidence="1">Belongs to the bacterial sugar transferase family.</text>
</comment>
<name>Q2LPS5_SYNAS</name>
<feature type="transmembrane region" description="Helical" evidence="2">
    <location>
        <begin position="35"/>
        <end position="57"/>
    </location>
</feature>
<dbReference type="Pfam" id="PF13727">
    <property type="entry name" value="CoA_binding_3"/>
    <property type="match status" value="1"/>
</dbReference>
<dbReference type="KEGG" id="sat:SYN_01131"/>
<evidence type="ECO:0000256" key="2">
    <source>
        <dbReference type="SAM" id="Phobius"/>
    </source>
</evidence>
<keyword evidence="2" id="KW-0812">Transmembrane</keyword>
<sequence length="531" mass="59393">MRLRGRAMGISISISGVLKQEAKPVSDFFKRIFDIVVSLTVLVLCAPFFALIALAITRETPGPVFYRGARVGRGGKCFKILKFRTMYENPQSYAGPRVTAQDDIRVTPLGHWLRDTKLNEFPQFWNVLKGEMSLVGPRPEDPTLATEWPAEVAREILSVRPGITSPSSVMYRDEESLLCADNLINQYLCDLSPNKIRLDQLYVRHRSFLLDLDTMLWTVLLLLPRLRAYSPPESFLIVGPVTRLIKRHVSWYILDFLVLLFSIGISVMLLRDVAPIRIDWIALLEMAFAYLALYSLIAVKTGANLTRWDKATNRDAARLTMAWLIATAAVVAIHFAVGITSDLRRILILMSSIFFLTGMLLARYRSRVLIGLLRSIVIRRTKAKATAERVLIVGSGRTAEHVLWLLDHPSYSLKYQVAGIIDDDLFSQGMKVYGVKVVGETNNIAGIVKEKDVGLVILADHRLDESSYSLLREALKDIPVRIAVAPDLYGSMEGLSRAVSGGPSTPALDSFQCRHCLARIRSHVETPADGK</sequence>
<dbReference type="HOGENOM" id="CLU_512782_0_0_7"/>
<dbReference type="PANTHER" id="PTHR30576:SF20">
    <property type="entry name" value="QUINOVOSAMINEPHOSPHOTRANSFERAE-RELATED"/>
    <property type="match status" value="1"/>
</dbReference>
<reference evidence="4 5" key="1">
    <citation type="journal article" date="2007" name="Proc. Natl. Acad. Sci. U.S.A.">
        <title>The genome of Syntrophus aciditrophicus: life at the thermodynamic limit of microbial growth.</title>
        <authorList>
            <person name="McInerney M.J."/>
            <person name="Rohlin L."/>
            <person name="Mouttaki H."/>
            <person name="Kim U."/>
            <person name="Krupp R.S."/>
            <person name="Rios-Hernandez L."/>
            <person name="Sieber J."/>
            <person name="Struchtemeyer C.G."/>
            <person name="Bhattacharyya A."/>
            <person name="Campbell J.W."/>
            <person name="Gunsalus R.P."/>
        </authorList>
    </citation>
    <scope>NUCLEOTIDE SEQUENCE [LARGE SCALE GENOMIC DNA]</scope>
    <source>
        <strain evidence="4 5">SB</strain>
    </source>
</reference>
<evidence type="ECO:0000256" key="1">
    <source>
        <dbReference type="ARBA" id="ARBA00006464"/>
    </source>
</evidence>
<dbReference type="Proteomes" id="UP000001933">
    <property type="component" value="Chromosome"/>
</dbReference>
<keyword evidence="2" id="KW-1133">Transmembrane helix</keyword>
<protein>
    <submittedName>
        <fullName evidence="4">Undecaprenyl-phosphate galactosephosphotransferase</fullName>
        <ecNumber evidence="4">2.7.8.6</ecNumber>
    </submittedName>
</protein>
<dbReference type="GO" id="GO:0047360">
    <property type="term" value="F:undecaprenyl-phosphate galactose phosphotransferase activity"/>
    <property type="evidence" value="ECO:0007669"/>
    <property type="project" value="UniProtKB-EC"/>
</dbReference>
<dbReference type="Gene3D" id="3.40.50.720">
    <property type="entry name" value="NAD(P)-binding Rossmann-like Domain"/>
    <property type="match status" value="1"/>
</dbReference>
<accession>Q2LPS5</accession>
<organism evidence="4 5">
    <name type="scientific">Syntrophus aciditrophicus (strain SB)</name>
    <dbReference type="NCBI Taxonomy" id="56780"/>
    <lineage>
        <taxon>Bacteria</taxon>
        <taxon>Pseudomonadati</taxon>
        <taxon>Thermodesulfobacteriota</taxon>
        <taxon>Syntrophia</taxon>
        <taxon>Syntrophales</taxon>
        <taxon>Syntrophaceae</taxon>
        <taxon>Syntrophus</taxon>
    </lineage>
</organism>
<dbReference type="InterPro" id="IPR003362">
    <property type="entry name" value="Bact_transf"/>
</dbReference>
<dbReference type="InParanoid" id="Q2LPS5"/>
<feature type="domain" description="Bacterial sugar transferase" evidence="3">
    <location>
        <begin position="30"/>
        <end position="222"/>
    </location>
</feature>